<reference evidence="3" key="1">
    <citation type="journal article" date="2019" name="Sci. Rep.">
        <title>Draft genome of Tanacetum cinerariifolium, the natural source of mosquito coil.</title>
        <authorList>
            <person name="Yamashiro T."/>
            <person name="Shiraishi A."/>
            <person name="Satake H."/>
            <person name="Nakayama K."/>
        </authorList>
    </citation>
    <scope>NUCLEOTIDE SEQUENCE</scope>
</reference>
<evidence type="ECO:0000259" key="2">
    <source>
        <dbReference type="Pfam" id="PF03732"/>
    </source>
</evidence>
<feature type="region of interest" description="Disordered" evidence="1">
    <location>
        <begin position="37"/>
        <end position="58"/>
    </location>
</feature>
<keyword evidence="3" id="KW-0548">Nucleotidyltransferase</keyword>
<protein>
    <submittedName>
        <fullName evidence="3">Reverse transcriptase domain-containing protein</fullName>
    </submittedName>
</protein>
<accession>A0A699IAV8</accession>
<gene>
    <name evidence="3" type="ORF">Tci_520884</name>
</gene>
<dbReference type="PANTHER" id="PTHR35046:SF23">
    <property type="entry name" value="NUCLEOTIDYLTRANSFERASE, RIBONUCLEASE H"/>
    <property type="match status" value="1"/>
</dbReference>
<feature type="compositionally biased region" description="Basic and acidic residues" evidence="1">
    <location>
        <begin position="45"/>
        <end position="58"/>
    </location>
</feature>
<dbReference type="AlphaFoldDB" id="A0A699IAV8"/>
<proteinExistence type="predicted"/>
<dbReference type="InterPro" id="IPR005162">
    <property type="entry name" value="Retrotrans_gag_dom"/>
</dbReference>
<dbReference type="GO" id="GO:0003964">
    <property type="term" value="F:RNA-directed DNA polymerase activity"/>
    <property type="evidence" value="ECO:0007669"/>
    <property type="project" value="UniProtKB-KW"/>
</dbReference>
<evidence type="ECO:0000256" key="1">
    <source>
        <dbReference type="SAM" id="MobiDB-lite"/>
    </source>
</evidence>
<organism evidence="3">
    <name type="scientific">Tanacetum cinerariifolium</name>
    <name type="common">Dalmatian daisy</name>
    <name type="synonym">Chrysanthemum cinerariifolium</name>
    <dbReference type="NCBI Taxonomy" id="118510"/>
    <lineage>
        <taxon>Eukaryota</taxon>
        <taxon>Viridiplantae</taxon>
        <taxon>Streptophyta</taxon>
        <taxon>Embryophyta</taxon>
        <taxon>Tracheophyta</taxon>
        <taxon>Spermatophyta</taxon>
        <taxon>Magnoliopsida</taxon>
        <taxon>eudicotyledons</taxon>
        <taxon>Gunneridae</taxon>
        <taxon>Pentapetalae</taxon>
        <taxon>asterids</taxon>
        <taxon>campanulids</taxon>
        <taxon>Asterales</taxon>
        <taxon>Asteraceae</taxon>
        <taxon>Asteroideae</taxon>
        <taxon>Anthemideae</taxon>
        <taxon>Anthemidinae</taxon>
        <taxon>Tanacetum</taxon>
    </lineage>
</organism>
<feature type="domain" description="Retrotransposon gag" evidence="2">
    <location>
        <begin position="164"/>
        <end position="261"/>
    </location>
</feature>
<dbReference type="EMBL" id="BKCJ010285091">
    <property type="protein sequence ID" value="GEZ48911.1"/>
    <property type="molecule type" value="Genomic_DNA"/>
</dbReference>
<sequence>VFELEIGIDYPAILYSGGETLRYLCWYQSSGMTERGRRNHRFDRRHADRGHDDNQRDPRDVEAITRLQQRIRDLELQHGDYCEPTDMDSVFQDDESDTYNLFGRERPYQHRDSPADPLRNLGIKIELPEFDGRAQLDEFIDWLHTVERVFDLRDIPDRYKVKQVVIKLKKYASLWWEHVKKKRAREGRSRVTTWDKMKKLLKEIFLPPTYRQEAFPKYHNLSQRTTTVEELIMEFDQLRMKCGVEEEEEQTIAWFLGALRPDIADIV</sequence>
<feature type="non-terminal residue" evidence="3">
    <location>
        <position position="1"/>
    </location>
</feature>
<evidence type="ECO:0000313" key="3">
    <source>
        <dbReference type="EMBL" id="GEZ48911.1"/>
    </source>
</evidence>
<comment type="caution">
    <text evidence="3">The sequence shown here is derived from an EMBL/GenBank/DDBJ whole genome shotgun (WGS) entry which is preliminary data.</text>
</comment>
<keyword evidence="3" id="KW-0808">Transferase</keyword>
<name>A0A699IAV8_TANCI</name>
<dbReference type="PANTHER" id="PTHR35046">
    <property type="entry name" value="ZINC KNUCKLE (CCHC-TYPE) FAMILY PROTEIN"/>
    <property type="match status" value="1"/>
</dbReference>
<keyword evidence="3" id="KW-0695">RNA-directed DNA polymerase</keyword>
<dbReference type="Pfam" id="PF03732">
    <property type="entry name" value="Retrotrans_gag"/>
    <property type="match status" value="1"/>
</dbReference>